<dbReference type="InterPro" id="IPR000292">
    <property type="entry name" value="For/NO2_transpt"/>
</dbReference>
<proteinExistence type="inferred from homology"/>
<evidence type="ECO:0000256" key="6">
    <source>
        <dbReference type="SAM" id="Phobius"/>
    </source>
</evidence>
<sequence length="273" mass="29072">MSRDPEMHPSLFDAYTPANIAQRIENVALVKAQMNGLSLLTLGILAGAFISFGAMFYTVVVTGSSLGFGLTKLIGGLSFCLGLILVVVGGAELFTGNVLIVMGWAHKKVTSAQLLRNWIIVYIGNFIGAVLMAFLVYQSSILLAADGEVAQTAIKIGAGKVSLGADELFVRGILCNALVCLAIWLCFAAHSVTDKILAILFPITAFVALGFEHSIANMYFIPLAMMQAGETVISNLDVAGLLRNLFFVTAGNIVGGGVFVALSYYFVYLRGRE</sequence>
<dbReference type="InterPro" id="IPR023271">
    <property type="entry name" value="Aquaporin-like"/>
</dbReference>
<feature type="transmembrane region" description="Helical" evidence="6">
    <location>
        <begin position="168"/>
        <end position="189"/>
    </location>
</feature>
<organism evidence="7 8">
    <name type="scientific">Candidatus Terasakiella magnetica</name>
    <dbReference type="NCBI Taxonomy" id="1867952"/>
    <lineage>
        <taxon>Bacteria</taxon>
        <taxon>Pseudomonadati</taxon>
        <taxon>Pseudomonadota</taxon>
        <taxon>Alphaproteobacteria</taxon>
        <taxon>Rhodospirillales</taxon>
        <taxon>Terasakiellaceae</taxon>
        <taxon>Terasakiella</taxon>
    </lineage>
</organism>
<dbReference type="AlphaFoldDB" id="A0A1C3RFB5"/>
<keyword evidence="3 6" id="KW-1133">Transmembrane helix</keyword>
<gene>
    <name evidence="7" type="primary">focA</name>
    <name evidence="7" type="ORF">MTBPR1_150033</name>
</gene>
<keyword evidence="4 6" id="KW-0472">Membrane</keyword>
<protein>
    <submittedName>
        <fullName evidence="7">Putative formate transporter 1 (Formate channel 1)</fullName>
    </submittedName>
</protein>
<dbReference type="STRING" id="1867952.MTBPR1_150033"/>
<dbReference type="GO" id="GO:0005886">
    <property type="term" value="C:plasma membrane"/>
    <property type="evidence" value="ECO:0007669"/>
    <property type="project" value="TreeGrafter"/>
</dbReference>
<dbReference type="Proteomes" id="UP000231658">
    <property type="component" value="Unassembled WGS sequence"/>
</dbReference>
<keyword evidence="8" id="KW-1185">Reference proteome</keyword>
<evidence type="ECO:0000313" key="7">
    <source>
        <dbReference type="EMBL" id="SCA55986.1"/>
    </source>
</evidence>
<dbReference type="Gene3D" id="1.20.1080.10">
    <property type="entry name" value="Glycerol uptake facilitator protein"/>
    <property type="match status" value="1"/>
</dbReference>
<feature type="transmembrane region" description="Helical" evidence="6">
    <location>
        <begin position="73"/>
        <end position="105"/>
    </location>
</feature>
<name>A0A1C3RFB5_9PROT</name>
<feature type="transmembrane region" description="Helical" evidence="6">
    <location>
        <begin position="241"/>
        <end position="267"/>
    </location>
</feature>
<comment type="subcellular location">
    <subcellularLocation>
        <location evidence="1">Membrane</location>
        <topology evidence="1">Multi-pass membrane protein</topology>
    </subcellularLocation>
</comment>
<dbReference type="Pfam" id="PF01226">
    <property type="entry name" value="Form_Nir_trans"/>
    <property type="match status" value="1"/>
</dbReference>
<dbReference type="RefSeq" id="WP_205631214.1">
    <property type="nucleotide sequence ID" value="NZ_FLYE01000007.1"/>
</dbReference>
<keyword evidence="2 6" id="KW-0812">Transmembrane</keyword>
<evidence type="ECO:0000256" key="3">
    <source>
        <dbReference type="ARBA" id="ARBA00022989"/>
    </source>
</evidence>
<dbReference type="EMBL" id="FLYE01000007">
    <property type="protein sequence ID" value="SCA55986.1"/>
    <property type="molecule type" value="Genomic_DNA"/>
</dbReference>
<accession>A0A1C3RFB5</accession>
<evidence type="ECO:0000256" key="5">
    <source>
        <dbReference type="ARBA" id="ARBA00049660"/>
    </source>
</evidence>
<comment type="similarity">
    <text evidence="5">Belongs to the FNT transporter (TC 1.A.16) family.</text>
</comment>
<dbReference type="PROSITE" id="PS01005">
    <property type="entry name" value="FORMATE_NITRITE_TP_1"/>
    <property type="match status" value="1"/>
</dbReference>
<feature type="transmembrane region" description="Helical" evidence="6">
    <location>
        <begin position="117"/>
        <end position="137"/>
    </location>
</feature>
<dbReference type="GO" id="GO:0015499">
    <property type="term" value="F:formate transmembrane transporter activity"/>
    <property type="evidence" value="ECO:0007669"/>
    <property type="project" value="TreeGrafter"/>
</dbReference>
<evidence type="ECO:0000256" key="2">
    <source>
        <dbReference type="ARBA" id="ARBA00022692"/>
    </source>
</evidence>
<evidence type="ECO:0000313" key="8">
    <source>
        <dbReference type="Proteomes" id="UP000231658"/>
    </source>
</evidence>
<dbReference type="PANTHER" id="PTHR30520">
    <property type="entry name" value="FORMATE TRANSPORTER-RELATED"/>
    <property type="match status" value="1"/>
</dbReference>
<feature type="transmembrane region" description="Helical" evidence="6">
    <location>
        <begin position="196"/>
        <end position="221"/>
    </location>
</feature>
<evidence type="ECO:0000256" key="4">
    <source>
        <dbReference type="ARBA" id="ARBA00023136"/>
    </source>
</evidence>
<feature type="transmembrane region" description="Helical" evidence="6">
    <location>
        <begin position="39"/>
        <end position="61"/>
    </location>
</feature>
<reference evidence="7 8" key="1">
    <citation type="submission" date="2016-07" db="EMBL/GenBank/DDBJ databases">
        <authorList>
            <person name="Lefevre C.T."/>
        </authorList>
    </citation>
    <scope>NUCLEOTIDE SEQUENCE [LARGE SCALE GENOMIC DNA]</scope>
    <source>
        <strain evidence="7">PR1</strain>
    </source>
</reference>
<dbReference type="PANTHER" id="PTHR30520:SF6">
    <property type="entry name" value="FORMATE_NITRATE FAMILY TRANSPORTER (EUROFUNG)"/>
    <property type="match status" value="1"/>
</dbReference>
<dbReference type="InterPro" id="IPR024002">
    <property type="entry name" value="For/NO2_transpt_CS"/>
</dbReference>
<evidence type="ECO:0000256" key="1">
    <source>
        <dbReference type="ARBA" id="ARBA00004141"/>
    </source>
</evidence>